<protein>
    <submittedName>
        <fullName evidence="2">Uncharacterized protein</fullName>
    </submittedName>
</protein>
<gene>
    <name evidence="2" type="ORF">D6C91_10324</name>
</gene>
<proteinExistence type="predicted"/>
<accession>A0A4S9S9R0</accession>
<reference evidence="2 3" key="1">
    <citation type="submission" date="2018-10" db="EMBL/GenBank/DDBJ databases">
        <title>Fifty Aureobasidium pullulans genomes reveal a recombining polyextremotolerant generalist.</title>
        <authorList>
            <person name="Gostincar C."/>
            <person name="Turk M."/>
            <person name="Zajc J."/>
            <person name="Gunde-Cimerman N."/>
        </authorList>
    </citation>
    <scope>NUCLEOTIDE SEQUENCE [LARGE SCALE GENOMIC DNA]</scope>
    <source>
        <strain evidence="2 3">EXF-3863</strain>
    </source>
</reference>
<dbReference type="Proteomes" id="UP000308005">
    <property type="component" value="Unassembled WGS sequence"/>
</dbReference>
<sequence length="209" mass="23691">MSHHDPLGTVNELFRLLAPDARVVWERDDKGEINHVKYNTIEAASKVRDAVMEQTNKNDVAALKKIEEDHLAEELVEEKPSRDALADYYAAMSDAIRNNTAMPEPYTVSDDSDSESDITSETGDVEENKKKKPVHDTPGSVSKQKKVMMCKEDHKMPARTHQNCVEAREKANRSSKKRVAEEMEHGDVEENKCVRSIKKMKKKGKNAQK</sequence>
<feature type="compositionally biased region" description="Basic and acidic residues" evidence="1">
    <location>
        <begin position="166"/>
        <end position="188"/>
    </location>
</feature>
<evidence type="ECO:0000256" key="1">
    <source>
        <dbReference type="SAM" id="MobiDB-lite"/>
    </source>
</evidence>
<dbReference type="AlphaFoldDB" id="A0A4S9S9R0"/>
<name>A0A4S9S9R0_AURPU</name>
<comment type="caution">
    <text evidence="2">The sequence shown here is derived from an EMBL/GenBank/DDBJ whole genome shotgun (WGS) entry which is preliminary data.</text>
</comment>
<feature type="region of interest" description="Disordered" evidence="1">
    <location>
        <begin position="100"/>
        <end position="188"/>
    </location>
</feature>
<evidence type="ECO:0000313" key="3">
    <source>
        <dbReference type="Proteomes" id="UP000308005"/>
    </source>
</evidence>
<dbReference type="EMBL" id="QZBM01001075">
    <property type="protein sequence ID" value="THZ06992.1"/>
    <property type="molecule type" value="Genomic_DNA"/>
</dbReference>
<organism evidence="2 3">
    <name type="scientific">Aureobasidium pullulans</name>
    <name type="common">Black yeast</name>
    <name type="synonym">Pullularia pullulans</name>
    <dbReference type="NCBI Taxonomy" id="5580"/>
    <lineage>
        <taxon>Eukaryota</taxon>
        <taxon>Fungi</taxon>
        <taxon>Dikarya</taxon>
        <taxon>Ascomycota</taxon>
        <taxon>Pezizomycotina</taxon>
        <taxon>Dothideomycetes</taxon>
        <taxon>Dothideomycetidae</taxon>
        <taxon>Dothideales</taxon>
        <taxon>Saccotheciaceae</taxon>
        <taxon>Aureobasidium</taxon>
    </lineage>
</organism>
<evidence type="ECO:0000313" key="2">
    <source>
        <dbReference type="EMBL" id="THZ06992.1"/>
    </source>
</evidence>